<organism evidence="1">
    <name type="scientific">Myoviridae sp. ctGBP5</name>
    <dbReference type="NCBI Taxonomy" id="2825071"/>
    <lineage>
        <taxon>Viruses</taxon>
        <taxon>Duplodnaviria</taxon>
        <taxon>Heunggongvirae</taxon>
        <taxon>Uroviricota</taxon>
        <taxon>Caudoviricetes</taxon>
    </lineage>
</organism>
<name>A0A8S5PAF7_9CAUD</name>
<protein>
    <submittedName>
        <fullName evidence="1">Uncharacterized protein</fullName>
    </submittedName>
</protein>
<dbReference type="EMBL" id="BK015383">
    <property type="protein sequence ID" value="DAE04054.1"/>
    <property type="molecule type" value="Genomic_DNA"/>
</dbReference>
<accession>A0A8S5PAF7</accession>
<reference evidence="1" key="1">
    <citation type="journal article" date="2021" name="Proc. Natl. Acad. Sci. U.S.A.">
        <title>A Catalog of Tens of Thousands of Viruses from Human Metagenomes Reveals Hidden Associations with Chronic Diseases.</title>
        <authorList>
            <person name="Tisza M.J."/>
            <person name="Buck C.B."/>
        </authorList>
    </citation>
    <scope>NUCLEOTIDE SEQUENCE</scope>
    <source>
        <strain evidence="1">CtGBP5</strain>
    </source>
</reference>
<evidence type="ECO:0000313" key="1">
    <source>
        <dbReference type="EMBL" id="DAE04054.1"/>
    </source>
</evidence>
<proteinExistence type="predicted"/>
<sequence>MFFSSATTAVAVKKYCGNDNYFHLLLFIWERTTL</sequence>